<dbReference type="OrthoDB" id="414730at2759"/>
<protein>
    <submittedName>
        <fullName evidence="2">Uncharacterized protein</fullName>
    </submittedName>
</protein>
<dbReference type="AlphaFoldDB" id="A0A4C1XE95"/>
<reference evidence="2 3" key="1">
    <citation type="journal article" date="2019" name="Commun. Biol.">
        <title>The bagworm genome reveals a unique fibroin gene that provides high tensile strength.</title>
        <authorList>
            <person name="Kono N."/>
            <person name="Nakamura H."/>
            <person name="Ohtoshi R."/>
            <person name="Tomita M."/>
            <person name="Numata K."/>
            <person name="Arakawa K."/>
        </authorList>
    </citation>
    <scope>NUCLEOTIDE SEQUENCE [LARGE SCALE GENOMIC DNA]</scope>
</reference>
<proteinExistence type="predicted"/>
<comment type="caution">
    <text evidence="2">The sequence shown here is derived from an EMBL/GenBank/DDBJ whole genome shotgun (WGS) entry which is preliminary data.</text>
</comment>
<evidence type="ECO:0000313" key="2">
    <source>
        <dbReference type="EMBL" id="GBP61420.1"/>
    </source>
</evidence>
<sequence>MFPKTVASESGARRDVLAEMAARIPPPETSQVDRGRPPIKVGDAVVTDPALPRNTAEGIVERVYPGIDGQVSGGHSHGPWTAETTNCAPGGPAYRSGVVARSDRGGLLTAELRPPCAAVAAGEGCGGRTSHWPRGKRRARTGRRPRSAQRCYMRARPATVSPPSTADEETLSLLRVLKRSSGPPSARRVEFALFADDTTLYLRSSSVGHIIPRLQRAIDELTQ</sequence>
<feature type="region of interest" description="Disordered" evidence="1">
    <location>
        <begin position="21"/>
        <end position="44"/>
    </location>
</feature>
<feature type="compositionally biased region" description="Basic residues" evidence="1">
    <location>
        <begin position="131"/>
        <end position="146"/>
    </location>
</feature>
<keyword evidence="3" id="KW-1185">Reference proteome</keyword>
<evidence type="ECO:0000313" key="3">
    <source>
        <dbReference type="Proteomes" id="UP000299102"/>
    </source>
</evidence>
<gene>
    <name evidence="2" type="ORF">EVAR_37952_1</name>
</gene>
<dbReference type="Proteomes" id="UP000299102">
    <property type="component" value="Unassembled WGS sequence"/>
</dbReference>
<dbReference type="EMBL" id="BGZK01000813">
    <property type="protein sequence ID" value="GBP61420.1"/>
    <property type="molecule type" value="Genomic_DNA"/>
</dbReference>
<evidence type="ECO:0000256" key="1">
    <source>
        <dbReference type="SAM" id="MobiDB-lite"/>
    </source>
</evidence>
<accession>A0A4C1XE95</accession>
<organism evidence="2 3">
    <name type="scientific">Eumeta variegata</name>
    <name type="common">Bagworm moth</name>
    <name type="synonym">Eumeta japonica</name>
    <dbReference type="NCBI Taxonomy" id="151549"/>
    <lineage>
        <taxon>Eukaryota</taxon>
        <taxon>Metazoa</taxon>
        <taxon>Ecdysozoa</taxon>
        <taxon>Arthropoda</taxon>
        <taxon>Hexapoda</taxon>
        <taxon>Insecta</taxon>
        <taxon>Pterygota</taxon>
        <taxon>Neoptera</taxon>
        <taxon>Endopterygota</taxon>
        <taxon>Lepidoptera</taxon>
        <taxon>Glossata</taxon>
        <taxon>Ditrysia</taxon>
        <taxon>Tineoidea</taxon>
        <taxon>Psychidae</taxon>
        <taxon>Oiketicinae</taxon>
        <taxon>Eumeta</taxon>
    </lineage>
</organism>
<feature type="region of interest" description="Disordered" evidence="1">
    <location>
        <begin position="122"/>
        <end position="146"/>
    </location>
</feature>
<name>A0A4C1XE95_EUMVA</name>